<dbReference type="EMBL" id="CP039898">
    <property type="protein sequence ID" value="QCL82332.1"/>
    <property type="molecule type" value="Genomic_DNA"/>
</dbReference>
<dbReference type="GO" id="GO:0016787">
    <property type="term" value="F:hydrolase activity"/>
    <property type="evidence" value="ECO:0007669"/>
    <property type="project" value="UniProtKB-KW"/>
</dbReference>
<dbReference type="SUPFAM" id="SSF53474">
    <property type="entry name" value="alpha/beta-Hydrolases"/>
    <property type="match status" value="1"/>
</dbReference>
<gene>
    <name evidence="2" type="ORF">CFBP5877_23255</name>
</gene>
<feature type="domain" description="AB hydrolase-1" evidence="1">
    <location>
        <begin position="2"/>
        <end position="235"/>
    </location>
</feature>
<protein>
    <submittedName>
        <fullName evidence="2">Alpha/beta hydrolase</fullName>
    </submittedName>
</protein>
<dbReference type="InterPro" id="IPR000639">
    <property type="entry name" value="Epox_hydrolase-like"/>
</dbReference>
<evidence type="ECO:0000313" key="3">
    <source>
        <dbReference type="Proteomes" id="UP000298579"/>
    </source>
</evidence>
<keyword evidence="2" id="KW-0378">Hydrolase</keyword>
<evidence type="ECO:0000313" key="2">
    <source>
        <dbReference type="EMBL" id="QCL82332.1"/>
    </source>
</evidence>
<dbReference type="Proteomes" id="UP000298579">
    <property type="component" value="Chromosome linear"/>
</dbReference>
<dbReference type="InterPro" id="IPR050266">
    <property type="entry name" value="AB_hydrolase_sf"/>
</dbReference>
<reference evidence="2 3" key="1">
    <citation type="submission" date="2019-04" db="EMBL/GenBank/DDBJ databases">
        <title>Complete genome sequence of Agrobacterium tumefaciens CFBP5877.</title>
        <authorList>
            <person name="Huang Y.-Y."/>
            <person name="Chiang H.-Y."/>
            <person name="Chou L."/>
            <person name="Lai E.-M."/>
            <person name="Kuo C.-H."/>
        </authorList>
    </citation>
    <scope>NUCLEOTIDE SEQUENCE [LARGE SCALE GENOMIC DNA]</scope>
    <source>
        <strain evidence="2 3">CFBP5877</strain>
    </source>
</reference>
<dbReference type="PANTHER" id="PTHR43798">
    <property type="entry name" value="MONOACYLGLYCEROL LIPASE"/>
    <property type="match status" value="1"/>
</dbReference>
<accession>A0AAE6BIS0</accession>
<dbReference type="GO" id="GO:0016020">
    <property type="term" value="C:membrane"/>
    <property type="evidence" value="ECO:0007669"/>
    <property type="project" value="TreeGrafter"/>
</dbReference>
<dbReference type="PRINTS" id="PR00412">
    <property type="entry name" value="EPOXHYDRLASE"/>
</dbReference>
<organism evidence="2 3">
    <name type="scientific">Agrobacterium tumefaciens</name>
    <dbReference type="NCBI Taxonomy" id="358"/>
    <lineage>
        <taxon>Bacteria</taxon>
        <taxon>Pseudomonadati</taxon>
        <taxon>Pseudomonadota</taxon>
        <taxon>Alphaproteobacteria</taxon>
        <taxon>Hyphomicrobiales</taxon>
        <taxon>Rhizobiaceae</taxon>
        <taxon>Rhizobium/Agrobacterium group</taxon>
        <taxon>Agrobacterium</taxon>
        <taxon>Agrobacterium tumefaciens complex</taxon>
    </lineage>
</organism>
<dbReference type="PRINTS" id="PR00111">
    <property type="entry name" value="ABHYDROLASE"/>
</dbReference>
<dbReference type="InterPro" id="IPR029058">
    <property type="entry name" value="AB_hydrolase_fold"/>
</dbReference>
<name>A0AAE6BIS0_AGRTU</name>
<dbReference type="PANTHER" id="PTHR43798:SF33">
    <property type="entry name" value="HYDROLASE, PUTATIVE (AFU_ORTHOLOGUE AFUA_2G14860)-RELATED"/>
    <property type="match status" value="1"/>
</dbReference>
<dbReference type="InterPro" id="IPR000073">
    <property type="entry name" value="AB_hydrolase_1"/>
</dbReference>
<proteinExistence type="predicted"/>
<dbReference type="Gene3D" id="3.40.50.1820">
    <property type="entry name" value="alpha/beta hydrolase"/>
    <property type="match status" value="1"/>
</dbReference>
<evidence type="ECO:0000259" key="1">
    <source>
        <dbReference type="Pfam" id="PF12697"/>
    </source>
</evidence>
<sequence length="254" mass="27412">MVHANSLCKEEFTPQIKALSGVRRVIAFDLPGHGFSANANDPRRTYNMSGYADALLEALERMKVNRFLALGHSLGGHVVLEMIAKNAAIDGALIFGTPPVVNSPEGLQAGFKPSPEMAYTGSPILNDDQVSMVAELALGPDGATEEFFLNAVRRTDGSARQLMIESALRGEGSNQRRTAETSPVPLVVVNGENDPVINLDYIDSLHFASIWGGEPIRIKGAGHAVHWEQATKFNELLLRFEDFVNEGRAIGSGS</sequence>
<dbReference type="Pfam" id="PF12697">
    <property type="entry name" value="Abhydrolase_6"/>
    <property type="match status" value="1"/>
</dbReference>
<dbReference type="AlphaFoldDB" id="A0AAE6BIS0"/>